<organism evidence="2 3">
    <name type="scientific">Parascaris equorum</name>
    <name type="common">Equine roundworm</name>
    <dbReference type="NCBI Taxonomy" id="6256"/>
    <lineage>
        <taxon>Eukaryota</taxon>
        <taxon>Metazoa</taxon>
        <taxon>Ecdysozoa</taxon>
        <taxon>Nematoda</taxon>
        <taxon>Chromadorea</taxon>
        <taxon>Rhabditida</taxon>
        <taxon>Spirurina</taxon>
        <taxon>Ascaridomorpha</taxon>
        <taxon>Ascaridoidea</taxon>
        <taxon>Ascarididae</taxon>
        <taxon>Parascaris</taxon>
    </lineage>
</organism>
<dbReference type="WBParaSite" id="PEQ_0000676301-mRNA-1">
    <property type="protein sequence ID" value="PEQ_0000676301-mRNA-1"/>
    <property type="gene ID" value="PEQ_0000676301"/>
</dbReference>
<reference evidence="3" key="1">
    <citation type="submission" date="2022-11" db="UniProtKB">
        <authorList>
            <consortium name="WormBaseParasite"/>
        </authorList>
    </citation>
    <scope>IDENTIFICATION</scope>
</reference>
<accession>A0A914RPL1</accession>
<feature type="region of interest" description="Disordered" evidence="1">
    <location>
        <begin position="1"/>
        <end position="30"/>
    </location>
</feature>
<protein>
    <submittedName>
        <fullName evidence="3">Uncharacterized protein</fullName>
    </submittedName>
</protein>
<feature type="compositionally biased region" description="Basic and acidic residues" evidence="1">
    <location>
        <begin position="1"/>
        <end position="17"/>
    </location>
</feature>
<name>A0A914RPL1_PAREQ</name>
<dbReference type="AlphaFoldDB" id="A0A914RPL1"/>
<sequence>MRLRPEEEPERTPDKLEPPITPPNKRRRSAHVIQITEHSPLSMCLQRSFAELQPPYPATKNRLKKQV</sequence>
<dbReference type="Proteomes" id="UP000887564">
    <property type="component" value="Unplaced"/>
</dbReference>
<proteinExistence type="predicted"/>
<evidence type="ECO:0000256" key="1">
    <source>
        <dbReference type="SAM" id="MobiDB-lite"/>
    </source>
</evidence>
<evidence type="ECO:0000313" key="2">
    <source>
        <dbReference type="Proteomes" id="UP000887564"/>
    </source>
</evidence>
<keyword evidence="2" id="KW-1185">Reference proteome</keyword>
<evidence type="ECO:0000313" key="3">
    <source>
        <dbReference type="WBParaSite" id="PEQ_0000676301-mRNA-1"/>
    </source>
</evidence>